<comment type="cofactor">
    <cofactor evidence="1">
        <name>FMN</name>
        <dbReference type="ChEBI" id="CHEBI:58210"/>
    </cofactor>
</comment>
<dbReference type="InterPro" id="IPR012133">
    <property type="entry name" value="Alpha-hydoxy_acid_DH_FMN"/>
</dbReference>
<name>A0A6J6FFT4_9ZZZZ</name>
<protein>
    <submittedName>
        <fullName evidence="7">Unannotated protein</fullName>
    </submittedName>
</protein>
<dbReference type="GO" id="GO:0010181">
    <property type="term" value="F:FMN binding"/>
    <property type="evidence" value="ECO:0007669"/>
    <property type="project" value="InterPro"/>
</dbReference>
<feature type="domain" description="FMN hydroxy acid dehydrogenase" evidence="6">
    <location>
        <begin position="29"/>
        <end position="406"/>
    </location>
</feature>
<keyword evidence="3" id="KW-0288">FMN</keyword>
<dbReference type="PROSITE" id="PS51349">
    <property type="entry name" value="FMN_HYDROXY_ACID_DH_2"/>
    <property type="match status" value="1"/>
</dbReference>
<evidence type="ECO:0000256" key="5">
    <source>
        <dbReference type="ARBA" id="ARBA00024042"/>
    </source>
</evidence>
<evidence type="ECO:0000313" key="7">
    <source>
        <dbReference type="EMBL" id="CAB4587781.1"/>
    </source>
</evidence>
<proteinExistence type="inferred from homology"/>
<accession>A0A6J6FFT4</accession>
<reference evidence="7" key="1">
    <citation type="submission" date="2020-05" db="EMBL/GenBank/DDBJ databases">
        <authorList>
            <person name="Chiriac C."/>
            <person name="Salcher M."/>
            <person name="Ghai R."/>
            <person name="Kavagutti S V."/>
        </authorList>
    </citation>
    <scope>NUCLEOTIDE SEQUENCE</scope>
</reference>
<organism evidence="7">
    <name type="scientific">freshwater metagenome</name>
    <dbReference type="NCBI Taxonomy" id="449393"/>
    <lineage>
        <taxon>unclassified sequences</taxon>
        <taxon>metagenomes</taxon>
        <taxon>ecological metagenomes</taxon>
    </lineage>
</organism>
<dbReference type="FunFam" id="3.20.20.70:FF:000029">
    <property type="entry name" value="L-lactate dehydrogenase"/>
    <property type="match status" value="1"/>
</dbReference>
<dbReference type="Pfam" id="PF01070">
    <property type="entry name" value="FMN_dh"/>
    <property type="match status" value="1"/>
</dbReference>
<keyword evidence="4" id="KW-0560">Oxidoreductase</keyword>
<dbReference type="InterPro" id="IPR037396">
    <property type="entry name" value="FMN_HAD"/>
</dbReference>
<evidence type="ECO:0000259" key="6">
    <source>
        <dbReference type="PROSITE" id="PS51349"/>
    </source>
</evidence>
<gene>
    <name evidence="7" type="ORF">UFOPK1773_00624</name>
</gene>
<dbReference type="AlphaFoldDB" id="A0A6J6FFT4"/>
<dbReference type="GO" id="GO:0016614">
    <property type="term" value="F:oxidoreductase activity, acting on CH-OH group of donors"/>
    <property type="evidence" value="ECO:0007669"/>
    <property type="project" value="UniProtKB-ARBA"/>
</dbReference>
<keyword evidence="2" id="KW-0285">Flavoprotein</keyword>
<dbReference type="SUPFAM" id="SSF51395">
    <property type="entry name" value="FMN-linked oxidoreductases"/>
    <property type="match status" value="1"/>
</dbReference>
<dbReference type="PANTHER" id="PTHR10578:SF107">
    <property type="entry name" value="2-HYDROXYACID OXIDASE 1"/>
    <property type="match status" value="1"/>
</dbReference>
<evidence type="ECO:0000256" key="3">
    <source>
        <dbReference type="ARBA" id="ARBA00022643"/>
    </source>
</evidence>
<dbReference type="PIRSF" id="PIRSF000138">
    <property type="entry name" value="Al-hdrx_acd_dh"/>
    <property type="match status" value="1"/>
</dbReference>
<dbReference type="InterPro" id="IPR008259">
    <property type="entry name" value="FMN_hydac_DH_AS"/>
</dbReference>
<dbReference type="PANTHER" id="PTHR10578">
    <property type="entry name" value="S -2-HYDROXY-ACID OXIDASE-RELATED"/>
    <property type="match status" value="1"/>
</dbReference>
<dbReference type="EMBL" id="CAEZUA010000032">
    <property type="protein sequence ID" value="CAB4587781.1"/>
    <property type="molecule type" value="Genomic_DNA"/>
</dbReference>
<dbReference type="Gene3D" id="3.20.20.70">
    <property type="entry name" value="Aldolase class I"/>
    <property type="match status" value="1"/>
</dbReference>
<evidence type="ECO:0000256" key="1">
    <source>
        <dbReference type="ARBA" id="ARBA00001917"/>
    </source>
</evidence>
<evidence type="ECO:0000256" key="4">
    <source>
        <dbReference type="ARBA" id="ARBA00023002"/>
    </source>
</evidence>
<dbReference type="PROSITE" id="PS00557">
    <property type="entry name" value="FMN_HYDROXY_ACID_DH_1"/>
    <property type="match status" value="1"/>
</dbReference>
<dbReference type="InterPro" id="IPR000262">
    <property type="entry name" value="FMN-dep_DH"/>
</dbReference>
<comment type="similarity">
    <text evidence="5">Belongs to the FMN-dependent alpha-hydroxy acid dehydrogenase family.</text>
</comment>
<sequence>MKTRRQFPDLRFILPLINWSLPTFRSKKSVLSKVVLIQDFKKVASRKVPKAVYDYVEGGAHQEVSLQRSADTFLRVEFQPNVLRDISKIDTSVEIFGKKISIPVIFAPTGYTRMMHHSGEIAVAEIAKRNNLIYCLSTMGTTAPDELALAVPGARLWFQFYLMKDRQASAEMIHRAQKHGFEVLMLTVDTPVSGIRARDIRNGLAIPPRIGAKTLFDMAKKPYWWANLLTTAPLEFAAFRGYREPLSQIAAKIYDSSLNYEDITWLRTVWNGPIIIKGVQSVDDAEKLASIGIDAIVLSNHGGRQLDKGPVMLELLPKVIEKVGDRIDVYVDGGFLTGQDVVAAIAFGAKAVLIGRAYLYGIMAAGSEGVQKVVDILSNEISNTMALMGVSSIDEIKPEHVKLRNR</sequence>
<dbReference type="InterPro" id="IPR013785">
    <property type="entry name" value="Aldolase_TIM"/>
</dbReference>
<dbReference type="CDD" id="cd02809">
    <property type="entry name" value="alpha_hydroxyacid_oxid_FMN"/>
    <property type="match status" value="1"/>
</dbReference>
<evidence type="ECO:0000256" key="2">
    <source>
        <dbReference type="ARBA" id="ARBA00022630"/>
    </source>
</evidence>